<keyword evidence="5" id="KW-1185">Reference proteome</keyword>
<dbReference type="InterPro" id="IPR038180">
    <property type="entry name" value="FlgT_N_sf"/>
</dbReference>
<gene>
    <name evidence="4" type="ORF">CHS0354_026787</name>
</gene>
<evidence type="ECO:0000313" key="5">
    <source>
        <dbReference type="Proteomes" id="UP001195483"/>
    </source>
</evidence>
<reference evidence="4" key="3">
    <citation type="submission" date="2023-05" db="EMBL/GenBank/DDBJ databases">
        <authorList>
            <person name="Smith C.H."/>
        </authorList>
    </citation>
    <scope>NUCLEOTIDE SEQUENCE</scope>
    <source>
        <strain evidence="4">CHS0354</strain>
        <tissue evidence="4">Mantle</tissue>
    </source>
</reference>
<keyword evidence="3" id="KW-1133">Transmembrane helix</keyword>
<reference evidence="4" key="2">
    <citation type="journal article" date="2021" name="Genome Biol. Evol.">
        <title>Developing a high-quality reference genome for a parasitic bivalve with doubly uniparental inheritance (Bivalvia: Unionida).</title>
        <authorList>
            <person name="Smith C.H."/>
        </authorList>
    </citation>
    <scope>NUCLEOTIDE SEQUENCE</scope>
    <source>
        <strain evidence="4">CHS0354</strain>
        <tissue evidence="4">Mantle</tissue>
    </source>
</reference>
<evidence type="ECO:0000256" key="3">
    <source>
        <dbReference type="SAM" id="Phobius"/>
    </source>
</evidence>
<keyword evidence="1" id="KW-0802">TPR repeat</keyword>
<comment type="caution">
    <text evidence="4">The sequence shown here is derived from an EMBL/GenBank/DDBJ whole genome shotgun (WGS) entry which is preliminary data.</text>
</comment>
<evidence type="ECO:0000313" key="4">
    <source>
        <dbReference type="EMBL" id="KAK3603991.1"/>
    </source>
</evidence>
<organism evidence="4 5">
    <name type="scientific">Potamilus streckersoni</name>
    <dbReference type="NCBI Taxonomy" id="2493646"/>
    <lineage>
        <taxon>Eukaryota</taxon>
        <taxon>Metazoa</taxon>
        <taxon>Spiralia</taxon>
        <taxon>Lophotrochozoa</taxon>
        <taxon>Mollusca</taxon>
        <taxon>Bivalvia</taxon>
        <taxon>Autobranchia</taxon>
        <taxon>Heteroconchia</taxon>
        <taxon>Palaeoheterodonta</taxon>
        <taxon>Unionida</taxon>
        <taxon>Unionoidea</taxon>
        <taxon>Unionidae</taxon>
        <taxon>Ambleminae</taxon>
        <taxon>Lampsilini</taxon>
        <taxon>Potamilus</taxon>
    </lineage>
</organism>
<protein>
    <submittedName>
        <fullName evidence="4">Uncharacterized protein</fullName>
    </submittedName>
</protein>
<sequence length="747" mass="84758">MIPSGFLNKTVFTFMLSAAFIFPAGCSYYMIPERISVERNIEHTDMSGITDLYIESFTGRDSVRLLPIFLSEINKRGVHRLLDRLPAERSKSVGIVRVSVEEVIFTENEIRSRAPEAMTQDLLNKEGDTLTIDLEDVPIAVRVNSSVSVKFSVRRYTDSILLYENVIGRSFQQVYRNVLEIGERPDADFETDRLSRLIFSAFADKIDSVTTTRSIAFEKGIAYNLDYRDTLAIEGNAIMVKGLRYAEVRNWNLAILTWMVVAYEPDKADTAENYLKNRASAFFNIGQVYMYNQEWENAARMFAEANLSYPRLHYAQFWSDMIIMQKLSLRRKAEAAALAVTVKGEPEPVPPSETNVNKLNLTARPLPPDISDSKFSYTLKAEQQAEFLQNLDRQKVIAPGRARLFNNNKSAAEEQAMANARRAAVEQKIGVLIDSRTITENWRVIQDNVYSSAQGFISGYTVLKSEATPEGDYWEVTIEAEVADDKVESKLNALRILQNKTDNRRYAILYKQETNRSYPAERDAVIIALNTIKKIMARQGFRFFEVEDNPDFKKVLRELKKKDIDYLMMFDVTPNYPVSSGQYGLKPVAVSLILKTYLVESQEIIAVEDASVRVITNAAQDAPAWLQALNESSRNSAEQASARMTDVITNYYGNIDYSGEIFTLIFTDYTPIQENNLIKILKELDGYTSLRELKRIPGLLSLEYKSKLKKDHMQTFLRDQAEKSGINLTVISASGSRLVFKGTPGGE</sequence>
<evidence type="ECO:0000256" key="2">
    <source>
        <dbReference type="SAM" id="MobiDB-lite"/>
    </source>
</evidence>
<proteinExistence type="predicted"/>
<reference evidence="4" key="1">
    <citation type="journal article" date="2021" name="Genome Biol. Evol.">
        <title>A High-Quality Reference Genome for a Parasitic Bivalve with Doubly Uniparental Inheritance (Bivalvia: Unionida).</title>
        <authorList>
            <person name="Smith C.H."/>
        </authorList>
    </citation>
    <scope>NUCLEOTIDE SEQUENCE</scope>
    <source>
        <strain evidence="4">CHS0354</strain>
    </source>
</reference>
<dbReference type="Proteomes" id="UP001195483">
    <property type="component" value="Unassembled WGS sequence"/>
</dbReference>
<dbReference type="EMBL" id="JAEAOA010001598">
    <property type="protein sequence ID" value="KAK3603991.1"/>
    <property type="molecule type" value="Genomic_DNA"/>
</dbReference>
<feature type="region of interest" description="Disordered" evidence="2">
    <location>
        <begin position="344"/>
        <end position="363"/>
    </location>
</feature>
<keyword evidence="3" id="KW-0472">Membrane</keyword>
<evidence type="ECO:0000256" key="1">
    <source>
        <dbReference type="PROSITE-ProRule" id="PRU00339"/>
    </source>
</evidence>
<feature type="transmembrane region" description="Helical" evidence="3">
    <location>
        <begin position="12"/>
        <end position="31"/>
    </location>
</feature>
<keyword evidence="3" id="KW-0812">Transmembrane</keyword>
<name>A0AAE0W755_9BIVA</name>
<dbReference type="Gene3D" id="3.30.1660.40">
    <property type="entry name" value="FlgT, N-terminal domain"/>
    <property type="match status" value="1"/>
</dbReference>
<dbReference type="InterPro" id="IPR019734">
    <property type="entry name" value="TPR_rpt"/>
</dbReference>
<feature type="repeat" description="TPR" evidence="1">
    <location>
        <begin position="279"/>
        <end position="312"/>
    </location>
</feature>
<accession>A0AAE0W755</accession>
<dbReference type="AlphaFoldDB" id="A0AAE0W755"/>
<dbReference type="PROSITE" id="PS50005">
    <property type="entry name" value="TPR"/>
    <property type="match status" value="1"/>
</dbReference>